<dbReference type="Gene3D" id="1.10.1390.10">
    <property type="match status" value="1"/>
</dbReference>
<comment type="similarity">
    <text evidence="2">Belongs to the GPI family.</text>
</comment>
<dbReference type="GO" id="GO:0004347">
    <property type="term" value="F:glucose-6-phosphate isomerase activity"/>
    <property type="evidence" value="ECO:0007669"/>
    <property type="project" value="UniProtKB-EC"/>
</dbReference>
<dbReference type="InterPro" id="IPR023096">
    <property type="entry name" value="G6P_Isomerase_C"/>
</dbReference>
<dbReference type="UniPathway" id="UPA00109">
    <property type="reaction ID" value="UER00181"/>
</dbReference>
<dbReference type="PANTHER" id="PTHR11469">
    <property type="entry name" value="GLUCOSE-6-PHOSPHATE ISOMERASE"/>
    <property type="match status" value="1"/>
</dbReference>
<dbReference type="GO" id="GO:0005829">
    <property type="term" value="C:cytosol"/>
    <property type="evidence" value="ECO:0007669"/>
    <property type="project" value="TreeGrafter"/>
</dbReference>
<dbReference type="GO" id="GO:0097367">
    <property type="term" value="F:carbohydrate derivative binding"/>
    <property type="evidence" value="ECO:0007669"/>
    <property type="project" value="InterPro"/>
</dbReference>
<dbReference type="SUPFAM" id="SSF53697">
    <property type="entry name" value="SIS domain"/>
    <property type="match status" value="1"/>
</dbReference>
<dbReference type="EC" id="5.3.1.9" evidence="3"/>
<dbReference type="GO" id="GO:0006094">
    <property type="term" value="P:gluconeogenesis"/>
    <property type="evidence" value="ECO:0007669"/>
    <property type="project" value="UniProtKB-KW"/>
</dbReference>
<dbReference type="PANTHER" id="PTHR11469:SF1">
    <property type="entry name" value="GLUCOSE-6-PHOSPHATE ISOMERASE"/>
    <property type="match status" value="1"/>
</dbReference>
<comment type="pathway">
    <text evidence="1">Carbohydrate degradation; glycolysis; D-glyceraldehyde 3-phosphate and glycerone phosphate from D-glucose: step 2/4.</text>
</comment>
<dbReference type="HAMAP" id="MF_00473">
    <property type="entry name" value="G6P_isomerase"/>
    <property type="match status" value="1"/>
</dbReference>
<dbReference type="InterPro" id="IPR018189">
    <property type="entry name" value="Phosphoglucose_isomerase_CS"/>
</dbReference>
<comment type="catalytic activity">
    <reaction evidence="7">
        <text>alpha-D-glucose 6-phosphate = beta-D-fructose 6-phosphate</text>
        <dbReference type="Rhea" id="RHEA:11816"/>
        <dbReference type="ChEBI" id="CHEBI:57634"/>
        <dbReference type="ChEBI" id="CHEBI:58225"/>
        <dbReference type="EC" id="5.3.1.9"/>
    </reaction>
</comment>
<dbReference type="PROSITE" id="PS00174">
    <property type="entry name" value="P_GLUCOSE_ISOMERASE_2"/>
    <property type="match status" value="1"/>
</dbReference>
<evidence type="ECO:0000256" key="7">
    <source>
        <dbReference type="ARBA" id="ARBA00029321"/>
    </source>
</evidence>
<keyword evidence="5" id="KW-0324">Glycolysis</keyword>
<dbReference type="InterPro" id="IPR035482">
    <property type="entry name" value="SIS_PGI_2"/>
</dbReference>
<sequence>MSNLTDSEEWKALDVHLKDMLPMHMRDLFKANPKRFEQFSLGLNDLLLDYSKNRITDKTVKLLMNLARSRHIEKYRDRMFSGDTINCTEFRPALHVALRNRSNSPVIVDGEDVMPKVNAVLAKMRKFTEQVRGGKMRGYDGRRITSIVNIGIGGSDLGPHVVCDAMKPFAQRGLKVHFVSNADATHLVETLKFIEPETTIFIIASKTFTTQETLLNAHSARKWFVDLVGDEKAVAKHFVAVSTNLDETGKFGIDPENVFEFWDWVGGRYSLWSAIGLPIALYIGMDHFEDLLTGAHEMDKHFETAPLEQNMPVIMAMLGIWYNNFFDAQSHAIMPYSQYLERLPAYLQQLDMESNGKTIDRQNLRVNYLTGPIIWGQSGTNGQHAFFQLLHQGTKPVPADFLIPALSQNPLGRHHRVLFSNCLAQTKALMLGKKYREALKEMKKSTSILPEEIDEVINHKVFEGNKPTNTIIFERLTPKALGSILALYEHKVFVQGMVWNINSFDQWGVEYGKVLAGQIQQDLIQPGNVDGHDSSTNGLINYRKALYFKDVEDKALD</sequence>
<proteinExistence type="inferred from homology"/>
<accession>A0A3B0WN28</accession>
<dbReference type="FunFam" id="1.10.1390.10:FF:000001">
    <property type="entry name" value="Glucose-6-phosphate isomerase"/>
    <property type="match status" value="1"/>
</dbReference>
<evidence type="ECO:0000256" key="5">
    <source>
        <dbReference type="ARBA" id="ARBA00023152"/>
    </source>
</evidence>
<dbReference type="GO" id="GO:0006096">
    <property type="term" value="P:glycolytic process"/>
    <property type="evidence" value="ECO:0007669"/>
    <property type="project" value="UniProtKB-UniPathway"/>
</dbReference>
<dbReference type="EMBL" id="UOFF01000383">
    <property type="protein sequence ID" value="VAW57398.1"/>
    <property type="molecule type" value="Genomic_DNA"/>
</dbReference>
<evidence type="ECO:0000256" key="1">
    <source>
        <dbReference type="ARBA" id="ARBA00004926"/>
    </source>
</evidence>
<evidence type="ECO:0000256" key="6">
    <source>
        <dbReference type="ARBA" id="ARBA00023235"/>
    </source>
</evidence>
<name>A0A3B0WN28_9ZZZZ</name>
<dbReference type="PROSITE" id="PS51463">
    <property type="entry name" value="P_GLUCOSE_ISOMERASE_3"/>
    <property type="match status" value="1"/>
</dbReference>
<dbReference type="Pfam" id="PF00342">
    <property type="entry name" value="PGI"/>
    <property type="match status" value="1"/>
</dbReference>
<reference evidence="8" key="1">
    <citation type="submission" date="2018-06" db="EMBL/GenBank/DDBJ databases">
        <authorList>
            <person name="Zhirakovskaya E."/>
        </authorList>
    </citation>
    <scope>NUCLEOTIDE SEQUENCE</scope>
</reference>
<keyword evidence="6 8" id="KW-0413">Isomerase</keyword>
<organism evidence="8">
    <name type="scientific">hydrothermal vent metagenome</name>
    <dbReference type="NCBI Taxonomy" id="652676"/>
    <lineage>
        <taxon>unclassified sequences</taxon>
        <taxon>metagenomes</taxon>
        <taxon>ecological metagenomes</taxon>
    </lineage>
</organism>
<evidence type="ECO:0000313" key="8">
    <source>
        <dbReference type="EMBL" id="VAW57398.1"/>
    </source>
</evidence>
<dbReference type="GO" id="GO:0051156">
    <property type="term" value="P:glucose 6-phosphate metabolic process"/>
    <property type="evidence" value="ECO:0007669"/>
    <property type="project" value="TreeGrafter"/>
</dbReference>
<dbReference type="AlphaFoldDB" id="A0A3B0WN28"/>
<keyword evidence="4" id="KW-0312">Gluconeogenesis</keyword>
<dbReference type="CDD" id="cd05016">
    <property type="entry name" value="SIS_PGI_2"/>
    <property type="match status" value="1"/>
</dbReference>
<protein>
    <recommendedName>
        <fullName evidence="3">glucose-6-phosphate isomerase</fullName>
        <ecNumber evidence="3">5.3.1.9</ecNumber>
    </recommendedName>
</protein>
<dbReference type="InterPro" id="IPR035476">
    <property type="entry name" value="SIS_PGI_1"/>
</dbReference>
<dbReference type="Gene3D" id="3.40.50.10490">
    <property type="entry name" value="Glucose-6-phosphate isomerase like protein, domain 1"/>
    <property type="match status" value="2"/>
</dbReference>
<dbReference type="PRINTS" id="PR00662">
    <property type="entry name" value="G6PISOMERASE"/>
</dbReference>
<dbReference type="CDD" id="cd05015">
    <property type="entry name" value="SIS_PGI_1"/>
    <property type="match status" value="1"/>
</dbReference>
<dbReference type="InterPro" id="IPR046348">
    <property type="entry name" value="SIS_dom_sf"/>
</dbReference>
<dbReference type="GO" id="GO:0048029">
    <property type="term" value="F:monosaccharide binding"/>
    <property type="evidence" value="ECO:0007669"/>
    <property type="project" value="TreeGrafter"/>
</dbReference>
<dbReference type="InterPro" id="IPR001672">
    <property type="entry name" value="G6P_Isomerase"/>
</dbReference>
<dbReference type="FunFam" id="3.40.50.10490:FF:000004">
    <property type="entry name" value="Glucose-6-phosphate isomerase"/>
    <property type="match status" value="1"/>
</dbReference>
<evidence type="ECO:0000256" key="4">
    <source>
        <dbReference type="ARBA" id="ARBA00022432"/>
    </source>
</evidence>
<gene>
    <name evidence="8" type="ORF">MNBD_GAMMA07-1286</name>
</gene>
<dbReference type="NCBIfam" id="NF001211">
    <property type="entry name" value="PRK00179.1"/>
    <property type="match status" value="1"/>
</dbReference>
<evidence type="ECO:0000256" key="3">
    <source>
        <dbReference type="ARBA" id="ARBA00011952"/>
    </source>
</evidence>
<evidence type="ECO:0000256" key="2">
    <source>
        <dbReference type="ARBA" id="ARBA00006604"/>
    </source>
</evidence>
<dbReference type="PROSITE" id="PS00765">
    <property type="entry name" value="P_GLUCOSE_ISOMERASE_1"/>
    <property type="match status" value="1"/>
</dbReference>